<proteinExistence type="inferred from homology"/>
<dbReference type="Gene3D" id="3.40.50.300">
    <property type="entry name" value="P-loop containing nucleotide triphosphate hydrolases"/>
    <property type="match status" value="1"/>
</dbReference>
<evidence type="ECO:0000313" key="9">
    <source>
        <dbReference type="Proteomes" id="UP000294678"/>
    </source>
</evidence>
<feature type="binding site" evidence="4">
    <location>
        <begin position="61"/>
        <end position="64"/>
    </location>
    <ligand>
        <name>GTP</name>
        <dbReference type="ChEBI" id="CHEBI:37565"/>
    </ligand>
</feature>
<dbReference type="Pfam" id="PF22740">
    <property type="entry name" value="PapZ_C"/>
    <property type="match status" value="1"/>
</dbReference>
<evidence type="ECO:0000313" key="8">
    <source>
        <dbReference type="EMBL" id="TDT68584.1"/>
    </source>
</evidence>
<dbReference type="SUPFAM" id="SSF52540">
    <property type="entry name" value="P-loop containing nucleoside triphosphate hydrolases"/>
    <property type="match status" value="1"/>
</dbReference>
<dbReference type="Proteomes" id="UP000294678">
    <property type="component" value="Unassembled WGS sequence"/>
</dbReference>
<evidence type="ECO:0000259" key="6">
    <source>
        <dbReference type="Pfam" id="PF03668"/>
    </source>
</evidence>
<evidence type="ECO:0000256" key="1">
    <source>
        <dbReference type="ARBA" id="ARBA00022741"/>
    </source>
</evidence>
<dbReference type="InterPro" id="IPR005337">
    <property type="entry name" value="RapZ-like"/>
</dbReference>
<dbReference type="InterPro" id="IPR053931">
    <property type="entry name" value="RapZ_C"/>
</dbReference>
<dbReference type="GO" id="GO:0005524">
    <property type="term" value="F:ATP binding"/>
    <property type="evidence" value="ECO:0007669"/>
    <property type="project" value="UniProtKB-UniRule"/>
</dbReference>
<dbReference type="InterPro" id="IPR027417">
    <property type="entry name" value="P-loop_NTPase"/>
</dbReference>
<dbReference type="NCBIfam" id="NF003828">
    <property type="entry name" value="PRK05416.1"/>
    <property type="match status" value="1"/>
</dbReference>
<feature type="binding site" evidence="4">
    <location>
        <begin position="11"/>
        <end position="18"/>
    </location>
    <ligand>
        <name>ATP</name>
        <dbReference type="ChEBI" id="CHEBI:30616"/>
    </ligand>
</feature>
<evidence type="ECO:0000259" key="7">
    <source>
        <dbReference type="Pfam" id="PF22740"/>
    </source>
</evidence>
<dbReference type="HAMAP" id="MF_00636">
    <property type="entry name" value="RapZ_like"/>
    <property type="match status" value="1"/>
</dbReference>
<keyword evidence="5" id="KW-0175">Coiled coil</keyword>
<sequence>MKSFEILIITGMSGAGKSSAIRFFEDRGYLTIDNLPVKLLSNMYKLFFKSSKIRKVACVIDSRSWNSAKEFINECKKLKKLEINFKILFLDSANEVILNRYNLTRRKHPIKEFNTLLENIKEERKQLEEIKDLANEIINTSNITPKELNKELEKLLTSETKKITISISSFGFKYGIPIDLDLMFDVRFLPNPYYVEDLKNKTGNNREVFDYVFNFDLTNEFYLKLKEMLIFLIPQYINEGKSHLSIGIGCSGGKHRSVSIVNKLYDELKENDTIEVLKSHRDIRKN</sequence>
<name>A0AA46DXQ3_9FUSO</name>
<reference evidence="8 9" key="1">
    <citation type="submission" date="2019-03" db="EMBL/GenBank/DDBJ databases">
        <title>Genomic Encyclopedia of Type Strains, Phase IV (KMG-IV): sequencing the most valuable type-strain genomes for metagenomic binning, comparative biology and taxonomic classification.</title>
        <authorList>
            <person name="Goeker M."/>
        </authorList>
    </citation>
    <scope>NUCLEOTIDE SEQUENCE [LARGE SCALE GENOMIC DNA]</scope>
    <source>
        <strain evidence="8 9">DSM 100055</strain>
    </source>
</reference>
<dbReference type="RefSeq" id="WP_134113518.1">
    <property type="nucleotide sequence ID" value="NZ_SOBG01000007.1"/>
</dbReference>
<evidence type="ECO:0000256" key="2">
    <source>
        <dbReference type="ARBA" id="ARBA00022840"/>
    </source>
</evidence>
<dbReference type="InterPro" id="IPR053930">
    <property type="entry name" value="RapZ-like_N"/>
</dbReference>
<keyword evidence="1 4" id="KW-0547">Nucleotide-binding</keyword>
<comment type="caution">
    <text evidence="8">The sequence shown here is derived from an EMBL/GenBank/DDBJ whole genome shotgun (WGS) entry which is preliminary data.</text>
</comment>
<dbReference type="GO" id="GO:0005525">
    <property type="term" value="F:GTP binding"/>
    <property type="evidence" value="ECO:0007669"/>
    <property type="project" value="UniProtKB-UniRule"/>
</dbReference>
<dbReference type="Pfam" id="PF03668">
    <property type="entry name" value="RapZ-like_N"/>
    <property type="match status" value="1"/>
</dbReference>
<dbReference type="EMBL" id="SOBG01000007">
    <property type="protein sequence ID" value="TDT68584.1"/>
    <property type="molecule type" value="Genomic_DNA"/>
</dbReference>
<accession>A0AA46DXQ3</accession>
<keyword evidence="2 4" id="KW-0067">ATP-binding</keyword>
<dbReference type="PANTHER" id="PTHR30448:SF0">
    <property type="entry name" value="RNASE ADAPTER PROTEIN RAPZ"/>
    <property type="match status" value="1"/>
</dbReference>
<feature type="domain" description="RapZ C-terminal" evidence="7">
    <location>
        <begin position="164"/>
        <end position="283"/>
    </location>
</feature>
<dbReference type="PANTHER" id="PTHR30448">
    <property type="entry name" value="RNASE ADAPTER PROTEIN RAPZ"/>
    <property type="match status" value="1"/>
</dbReference>
<organism evidence="8 9">
    <name type="scientific">Hypnocyclicus thermotrophus</name>
    <dbReference type="NCBI Taxonomy" id="1627895"/>
    <lineage>
        <taxon>Bacteria</taxon>
        <taxon>Fusobacteriati</taxon>
        <taxon>Fusobacteriota</taxon>
        <taxon>Fusobacteriia</taxon>
        <taxon>Fusobacteriales</taxon>
        <taxon>Fusobacteriaceae</taxon>
        <taxon>Hypnocyclicus</taxon>
    </lineage>
</organism>
<dbReference type="AlphaFoldDB" id="A0AA46DXQ3"/>
<protein>
    <submittedName>
        <fullName evidence="8">UPF0042 nucleotide-binding protein</fullName>
    </submittedName>
</protein>
<feature type="coiled-coil region" evidence="5">
    <location>
        <begin position="110"/>
        <end position="140"/>
    </location>
</feature>
<evidence type="ECO:0000256" key="3">
    <source>
        <dbReference type="ARBA" id="ARBA00023134"/>
    </source>
</evidence>
<gene>
    <name evidence="8" type="ORF">EV215_1651</name>
</gene>
<evidence type="ECO:0000256" key="5">
    <source>
        <dbReference type="SAM" id="Coils"/>
    </source>
</evidence>
<feature type="domain" description="RapZ-like N-terminal" evidence="6">
    <location>
        <begin position="5"/>
        <end position="158"/>
    </location>
</feature>
<dbReference type="PIRSF" id="PIRSF005052">
    <property type="entry name" value="P-loopkin"/>
    <property type="match status" value="1"/>
</dbReference>
<evidence type="ECO:0000256" key="4">
    <source>
        <dbReference type="HAMAP-Rule" id="MF_00636"/>
    </source>
</evidence>
<keyword evidence="9" id="KW-1185">Reference proteome</keyword>
<keyword evidence="3 4" id="KW-0342">GTP-binding</keyword>